<dbReference type="GO" id="GO:0005634">
    <property type="term" value="C:nucleus"/>
    <property type="evidence" value="ECO:0007669"/>
    <property type="project" value="TreeGrafter"/>
</dbReference>
<evidence type="ECO:0000256" key="3">
    <source>
        <dbReference type="SAM" id="MobiDB-lite"/>
    </source>
</evidence>
<keyword evidence="1" id="KW-0547">Nucleotide-binding</keyword>
<feature type="compositionally biased region" description="Basic and acidic residues" evidence="3">
    <location>
        <begin position="335"/>
        <end position="347"/>
    </location>
</feature>
<organism evidence="4 5">
    <name type="scientific">Ensete ventricosum</name>
    <name type="common">Abyssinian banana</name>
    <name type="synonym">Musa ensete</name>
    <dbReference type="NCBI Taxonomy" id="4639"/>
    <lineage>
        <taxon>Eukaryota</taxon>
        <taxon>Viridiplantae</taxon>
        <taxon>Streptophyta</taxon>
        <taxon>Embryophyta</taxon>
        <taxon>Tracheophyta</taxon>
        <taxon>Spermatophyta</taxon>
        <taxon>Magnoliopsida</taxon>
        <taxon>Liliopsida</taxon>
        <taxon>Zingiberales</taxon>
        <taxon>Musaceae</taxon>
        <taxon>Ensete</taxon>
    </lineage>
</organism>
<dbReference type="GO" id="GO:0000027">
    <property type="term" value="P:ribosomal large subunit assembly"/>
    <property type="evidence" value="ECO:0007669"/>
    <property type="project" value="TreeGrafter"/>
</dbReference>
<feature type="compositionally biased region" description="Polar residues" evidence="3">
    <location>
        <begin position="519"/>
        <end position="555"/>
    </location>
</feature>
<protein>
    <submittedName>
        <fullName evidence="4">Uncharacterized protein</fullName>
    </submittedName>
</protein>
<dbReference type="GO" id="GO:0030687">
    <property type="term" value="C:preribosome, large subunit precursor"/>
    <property type="evidence" value="ECO:0007669"/>
    <property type="project" value="TreeGrafter"/>
</dbReference>
<keyword evidence="2" id="KW-0067">ATP-binding</keyword>
<feature type="region of interest" description="Disordered" evidence="3">
    <location>
        <begin position="240"/>
        <end position="479"/>
    </location>
</feature>
<feature type="compositionally biased region" description="Acidic residues" evidence="3">
    <location>
        <begin position="586"/>
        <end position="598"/>
    </location>
</feature>
<feature type="compositionally biased region" description="Basic and acidic residues" evidence="3">
    <location>
        <begin position="615"/>
        <end position="643"/>
    </location>
</feature>
<dbReference type="GO" id="GO:0000055">
    <property type="term" value="P:ribosomal large subunit export from nucleus"/>
    <property type="evidence" value="ECO:0007669"/>
    <property type="project" value="TreeGrafter"/>
</dbReference>
<dbReference type="GO" id="GO:0005524">
    <property type="term" value="F:ATP binding"/>
    <property type="evidence" value="ECO:0007669"/>
    <property type="project" value="UniProtKB-KW"/>
</dbReference>
<gene>
    <name evidence="4" type="ORF">B296_00039574</name>
</gene>
<dbReference type="AlphaFoldDB" id="A0A426ZAF9"/>
<accession>A0A426ZAF9</accession>
<proteinExistence type="predicted"/>
<comment type="caution">
    <text evidence="4">The sequence shown here is derived from an EMBL/GenBank/DDBJ whole genome shotgun (WGS) entry which is preliminary data.</text>
</comment>
<name>A0A426ZAF9_ENSVE</name>
<dbReference type="EMBL" id="AMZH03007594">
    <property type="protein sequence ID" value="RRT60942.1"/>
    <property type="molecule type" value="Genomic_DNA"/>
</dbReference>
<feature type="region of interest" description="Disordered" evidence="3">
    <location>
        <begin position="586"/>
        <end position="655"/>
    </location>
</feature>
<feature type="compositionally biased region" description="Polar residues" evidence="3">
    <location>
        <begin position="167"/>
        <end position="176"/>
    </location>
</feature>
<feature type="compositionally biased region" description="Acidic residues" evidence="3">
    <location>
        <begin position="251"/>
        <end position="264"/>
    </location>
</feature>
<dbReference type="PANTHER" id="PTHR48103:SF2">
    <property type="entry name" value="MIDASIN"/>
    <property type="match status" value="1"/>
</dbReference>
<feature type="compositionally biased region" description="Basic and acidic residues" evidence="3">
    <location>
        <begin position="448"/>
        <end position="461"/>
    </location>
</feature>
<feature type="compositionally biased region" description="Basic and acidic residues" evidence="3">
    <location>
        <begin position="295"/>
        <end position="326"/>
    </location>
</feature>
<evidence type="ECO:0000313" key="4">
    <source>
        <dbReference type="EMBL" id="RRT60942.1"/>
    </source>
</evidence>
<dbReference type="PANTHER" id="PTHR48103">
    <property type="entry name" value="MIDASIN-RELATED"/>
    <property type="match status" value="1"/>
</dbReference>
<feature type="region of interest" description="Disordered" evidence="3">
    <location>
        <begin position="164"/>
        <end position="188"/>
    </location>
</feature>
<evidence type="ECO:0000313" key="5">
    <source>
        <dbReference type="Proteomes" id="UP000287651"/>
    </source>
</evidence>
<evidence type="ECO:0000256" key="2">
    <source>
        <dbReference type="ARBA" id="ARBA00022840"/>
    </source>
</evidence>
<feature type="compositionally biased region" description="Polar residues" evidence="3">
    <location>
        <begin position="644"/>
        <end position="654"/>
    </location>
</feature>
<feature type="region of interest" description="Disordered" evidence="3">
    <location>
        <begin position="517"/>
        <end position="559"/>
    </location>
</feature>
<evidence type="ECO:0000256" key="1">
    <source>
        <dbReference type="ARBA" id="ARBA00022741"/>
    </source>
</evidence>
<sequence length="801" mass="89732">MLHLLLQEFWHKYPGNVSITSQSHSERPEDDKDALKWKRANQFYFRNLASMQQLKEICLGFSKDLSLEQVSYLLGSDGIVTTAIEVPCLVSEKMEQLVMSNFETINAFEEATLVLGFQKVMRSVEGTLLNRFEELINKIAEMTNVLAQIFILVFSKGFGSAEEEIETTTGNGSEDASGTGMGEGEGINDVSDQIEDEAQLLGSSEKVASNSCAVNFQQDGQDKLDKVPNDKDKGIEMEEDFDAETFSMNGDSDDTDSEDEEDLNLDSRMGQTADGDQVVDEKPWDRDEDGNTENLTEKYESGPAVKKTDSTSRELRAKDDNALAKEDSEEMDRDESDRLTEENKESEKCDDDLNADDMMLDKNQAFEDSTGTQFQEQARDFEDVDMDELQGSDVIDGAISESSESDEEMKDDEKSKQTDVDDSCNQVDENSQKKEGEEEAEIANMDLESNKETLESDKIEPLEYPADGTESFKSASNSHGVDFTMDSEISWANSTDMNSSIAPSKSLPSDEVPKMEITIPNSVDGSGVSYDQFQSKPENSQDSNLSMQRTRTNPYRSLGDAMEDWKERAKVSVDTQEHQSELVEDLAGENAEEYEFVSEAEKSTSQALAAATSDQIKDDFKSSKFSRDESHNLKNEDNDRSDVMESSETSNLKPTQALIPREKVDEIPNMAVEGDTSAEEMEQRNLHNLYEDMVSFKSSYMYEKVLPLYSSPDDKVLSRSLGIESVSDEALQKAISEWKRYEVVTTRLSQELAEQLRLVMEPTLASKLQGDYKTGKRINMKKVNNCILTILGRSSYSSLTP</sequence>
<reference evidence="4 5" key="1">
    <citation type="journal article" date="2014" name="Agronomy (Basel)">
        <title>A Draft Genome Sequence for Ensete ventricosum, the Drought-Tolerant Tree Against Hunger.</title>
        <authorList>
            <person name="Harrison J."/>
            <person name="Moore K.A."/>
            <person name="Paszkiewicz K."/>
            <person name="Jones T."/>
            <person name="Grant M."/>
            <person name="Ambacheew D."/>
            <person name="Muzemil S."/>
            <person name="Studholme D.J."/>
        </authorList>
    </citation>
    <scope>NUCLEOTIDE SEQUENCE [LARGE SCALE GENOMIC DNA]</scope>
</reference>
<feature type="compositionally biased region" description="Polar residues" evidence="3">
    <location>
        <begin position="366"/>
        <end position="376"/>
    </location>
</feature>
<dbReference type="Proteomes" id="UP000287651">
    <property type="component" value="Unassembled WGS sequence"/>
</dbReference>